<dbReference type="GO" id="GO:0005524">
    <property type="term" value="F:ATP binding"/>
    <property type="evidence" value="ECO:0007669"/>
    <property type="project" value="InterPro"/>
</dbReference>
<accession>A0A1M5GUS0</accession>
<evidence type="ECO:0000313" key="2">
    <source>
        <dbReference type="EMBL" id="SHG07496.1"/>
    </source>
</evidence>
<dbReference type="AlphaFoldDB" id="A0A1M5GUS0"/>
<feature type="domain" description="ATPase AAA-type core" evidence="1">
    <location>
        <begin position="57"/>
        <end position="474"/>
    </location>
</feature>
<name>A0A1M5GUS0_9FLAO</name>
<sequence length="607" mass="71535">MQIHYIWIKEYNNLKKAGINLSSNLLIDMDDDFTLTIETNPNYIDDFIEEKNITNVSAIIGKNGTGKSSVLRYIKGNLPKGVSAIVKNDLFIYSVYDDHKRQSYFIAYPETMPLKIVNNAGLNFTEETYNNLRSSSRLDDFTYIYYHYLPEFNEDNKNWDGLQNISTTSLLQKERKRILEDFRSLKENQTLLSHTNDLDFLHLQEVLQAIVLLTHTNEKLPFRRPKNLSMNIDRSERQVFQTDQKTYKDVVILLQKLEKRIPLHSDIKDLFLSNLLEAIFINFLITERKYSVNNPYLHKIPLRKNENRDEYIRRFFSTMEDASTMYKDKKIEISRLKELSWKVPQFTALVSKMIDNKKIYVTDETETHLLIDFEAEDDFRTFQQAYATIRGMTSFLQFRWRSLSAGEQSYLSFVSRFYSLIHDKSVTLQKNLMILIDEGDAGFHPEWQRKFFKNAMDFLSSIFADKNIQLIFTSNTPFLTSDLLKCQILFVDKTENGKSTFLSKRNHNENTFAANIHTLFSDSFYMDGMLIGEYAKDKINKIISYLNNKKVSKPNDNYKKIIDSIGEPILRKKLTDMWFEKFGLEEELAILEERMKEVKLKIKNKKK</sequence>
<dbReference type="SUPFAM" id="SSF52540">
    <property type="entry name" value="P-loop containing nucleoside triphosphate hydrolases"/>
    <property type="match status" value="1"/>
</dbReference>
<dbReference type="GO" id="GO:0016887">
    <property type="term" value="F:ATP hydrolysis activity"/>
    <property type="evidence" value="ECO:0007669"/>
    <property type="project" value="InterPro"/>
</dbReference>
<dbReference type="Gene3D" id="3.40.50.300">
    <property type="entry name" value="P-loop containing nucleotide triphosphate hydrolases"/>
    <property type="match status" value="1"/>
</dbReference>
<protein>
    <submittedName>
        <fullName evidence="2">AAA domain-containing protein, putative AbiEii toxin, Type IV TA system</fullName>
    </submittedName>
</protein>
<dbReference type="InterPro" id="IPR027417">
    <property type="entry name" value="P-loop_NTPase"/>
</dbReference>
<proteinExistence type="predicted"/>
<dbReference type="EMBL" id="FQVE01000004">
    <property type="protein sequence ID" value="SHG07496.1"/>
    <property type="molecule type" value="Genomic_DNA"/>
</dbReference>
<dbReference type="PANTHER" id="PTHR43581">
    <property type="entry name" value="ATP/GTP PHOSPHATASE"/>
    <property type="match status" value="1"/>
</dbReference>
<organism evidence="2 3">
    <name type="scientific">Chryseobacterium vrystaatense</name>
    <dbReference type="NCBI Taxonomy" id="307480"/>
    <lineage>
        <taxon>Bacteria</taxon>
        <taxon>Pseudomonadati</taxon>
        <taxon>Bacteroidota</taxon>
        <taxon>Flavobacteriia</taxon>
        <taxon>Flavobacteriales</taxon>
        <taxon>Weeksellaceae</taxon>
        <taxon>Chryseobacterium group</taxon>
        <taxon>Chryseobacterium</taxon>
    </lineage>
</organism>
<gene>
    <name evidence="2" type="ORF">SAMN02787073_3478</name>
</gene>
<reference evidence="3" key="1">
    <citation type="submission" date="2016-11" db="EMBL/GenBank/DDBJ databases">
        <authorList>
            <person name="Varghese N."/>
            <person name="Submissions S."/>
        </authorList>
    </citation>
    <scope>NUCLEOTIDE SEQUENCE [LARGE SCALE GENOMIC DNA]</scope>
    <source>
        <strain evidence="3">YR203</strain>
    </source>
</reference>
<dbReference type="InterPro" id="IPR051396">
    <property type="entry name" value="Bact_Antivir_Def_Nuclease"/>
</dbReference>
<dbReference type="PANTHER" id="PTHR43581:SF4">
    <property type="entry name" value="ATP_GTP PHOSPHATASE"/>
    <property type="match status" value="1"/>
</dbReference>
<evidence type="ECO:0000259" key="1">
    <source>
        <dbReference type="Pfam" id="PF13304"/>
    </source>
</evidence>
<evidence type="ECO:0000313" key="3">
    <source>
        <dbReference type="Proteomes" id="UP000184108"/>
    </source>
</evidence>
<dbReference type="Pfam" id="PF13304">
    <property type="entry name" value="AAA_21"/>
    <property type="match status" value="1"/>
</dbReference>
<dbReference type="Proteomes" id="UP000184108">
    <property type="component" value="Unassembled WGS sequence"/>
</dbReference>
<dbReference type="InterPro" id="IPR003959">
    <property type="entry name" value="ATPase_AAA_core"/>
</dbReference>